<evidence type="ECO:0000256" key="1">
    <source>
        <dbReference type="ARBA" id="ARBA00005260"/>
    </source>
</evidence>
<dbReference type="InterPro" id="IPR038390">
    <property type="entry name" value="Metal_Tscrpt_repr_sf"/>
</dbReference>
<dbReference type="EMBL" id="NCEQ01000003">
    <property type="protein sequence ID" value="OYX58076.1"/>
    <property type="molecule type" value="Genomic_DNA"/>
</dbReference>
<comment type="caution">
    <text evidence="2">The sequence shown here is derived from an EMBL/GenBank/DDBJ whole genome shotgun (WGS) entry which is preliminary data.</text>
</comment>
<dbReference type="GO" id="GO:0046872">
    <property type="term" value="F:metal ion binding"/>
    <property type="evidence" value="ECO:0007669"/>
    <property type="project" value="InterPro"/>
</dbReference>
<dbReference type="GO" id="GO:0045892">
    <property type="term" value="P:negative regulation of DNA-templated transcription"/>
    <property type="evidence" value="ECO:0007669"/>
    <property type="project" value="UniProtKB-ARBA"/>
</dbReference>
<gene>
    <name evidence="2" type="ORF">B7Y86_03440</name>
</gene>
<reference evidence="2 3" key="1">
    <citation type="submission" date="2017-03" db="EMBL/GenBank/DDBJ databases">
        <title>Lifting the veil on microbial sulfur biogeochemistry in mining wastewaters.</title>
        <authorList>
            <person name="Kantor R.S."/>
            <person name="Colenbrander Nelson T."/>
            <person name="Marshall S."/>
            <person name="Bennett D."/>
            <person name="Apte S."/>
            <person name="Camacho D."/>
            <person name="Thomas B.C."/>
            <person name="Warren L.A."/>
            <person name="Banfield J.F."/>
        </authorList>
    </citation>
    <scope>NUCLEOTIDE SEQUENCE [LARGE SCALE GENOMIC DNA]</scope>
    <source>
        <strain evidence="2">32-68-21</strain>
    </source>
</reference>
<dbReference type="GO" id="GO:0003677">
    <property type="term" value="F:DNA binding"/>
    <property type="evidence" value="ECO:0007669"/>
    <property type="project" value="InterPro"/>
</dbReference>
<name>A0A258HMH7_9CAUL</name>
<dbReference type="PANTHER" id="PTHR33677">
    <property type="entry name" value="TRANSCRIPTIONAL REPRESSOR FRMR-RELATED"/>
    <property type="match status" value="1"/>
</dbReference>
<dbReference type="PANTHER" id="PTHR33677:SF5">
    <property type="entry name" value="TRANSCRIPTIONAL REPRESSOR FRMR"/>
    <property type="match status" value="1"/>
</dbReference>
<comment type="similarity">
    <text evidence="1">Belongs to the FrmR/RcnR family.</text>
</comment>
<proteinExistence type="inferred from homology"/>
<evidence type="ECO:0000313" key="2">
    <source>
        <dbReference type="EMBL" id="OYX58076.1"/>
    </source>
</evidence>
<sequence length="91" mass="9961">MTHVAGNKKKLVTRVRRISGQLAAIERSIESGASCSQILQQVAAARGAMSGLLEELIEDHLHKHVARSDLTDAERETGAAELLAIIRRYSR</sequence>
<protein>
    <submittedName>
        <fullName evidence="2">Transcriptional regulator</fullName>
    </submittedName>
</protein>
<dbReference type="InterPro" id="IPR003735">
    <property type="entry name" value="Metal_Tscrpt_repr"/>
</dbReference>
<dbReference type="AlphaFoldDB" id="A0A258HMH7"/>
<evidence type="ECO:0000313" key="3">
    <source>
        <dbReference type="Proteomes" id="UP000216147"/>
    </source>
</evidence>
<dbReference type="Pfam" id="PF02583">
    <property type="entry name" value="Trns_repr_metal"/>
    <property type="match status" value="1"/>
</dbReference>
<organism evidence="2 3">
    <name type="scientific">Brevundimonas subvibrioides</name>
    <dbReference type="NCBI Taxonomy" id="74313"/>
    <lineage>
        <taxon>Bacteria</taxon>
        <taxon>Pseudomonadati</taxon>
        <taxon>Pseudomonadota</taxon>
        <taxon>Alphaproteobacteria</taxon>
        <taxon>Caulobacterales</taxon>
        <taxon>Caulobacteraceae</taxon>
        <taxon>Brevundimonas</taxon>
    </lineage>
</organism>
<accession>A0A258HMH7</accession>
<dbReference type="CDD" id="cd10153">
    <property type="entry name" value="RcnR-FrmR-like_DUF156"/>
    <property type="match status" value="1"/>
</dbReference>
<dbReference type="Proteomes" id="UP000216147">
    <property type="component" value="Unassembled WGS sequence"/>
</dbReference>
<dbReference type="Gene3D" id="1.20.58.1000">
    <property type="entry name" value="Metal-sensitive repressor, helix protomer"/>
    <property type="match status" value="1"/>
</dbReference>